<dbReference type="AlphaFoldDB" id="A0A8S1NKJ4"/>
<dbReference type="GO" id="GO:0005871">
    <property type="term" value="C:kinesin complex"/>
    <property type="evidence" value="ECO:0007669"/>
    <property type="project" value="TreeGrafter"/>
</dbReference>
<dbReference type="GO" id="GO:0047496">
    <property type="term" value="P:vesicle transport along microtubule"/>
    <property type="evidence" value="ECO:0007669"/>
    <property type="project" value="TreeGrafter"/>
</dbReference>
<evidence type="ECO:0000256" key="3">
    <source>
        <dbReference type="SAM" id="Coils"/>
    </source>
</evidence>
<organism evidence="4 5">
    <name type="scientific">Paramecium sonneborni</name>
    <dbReference type="NCBI Taxonomy" id="65129"/>
    <lineage>
        <taxon>Eukaryota</taxon>
        <taxon>Sar</taxon>
        <taxon>Alveolata</taxon>
        <taxon>Ciliophora</taxon>
        <taxon>Intramacronucleata</taxon>
        <taxon>Oligohymenophorea</taxon>
        <taxon>Peniculida</taxon>
        <taxon>Parameciidae</taxon>
        <taxon>Paramecium</taxon>
    </lineage>
</organism>
<dbReference type="GO" id="GO:0005813">
    <property type="term" value="C:centrosome"/>
    <property type="evidence" value="ECO:0007669"/>
    <property type="project" value="TreeGrafter"/>
</dbReference>
<name>A0A8S1NKJ4_9CILI</name>
<keyword evidence="5" id="KW-1185">Reference proteome</keyword>
<dbReference type="GO" id="GO:0007100">
    <property type="term" value="P:mitotic centrosome separation"/>
    <property type="evidence" value="ECO:0007669"/>
    <property type="project" value="TreeGrafter"/>
</dbReference>
<keyword evidence="2 3" id="KW-0175">Coiled coil</keyword>
<protein>
    <submittedName>
        <fullName evidence="4">Uncharacterized protein</fullName>
    </submittedName>
</protein>
<evidence type="ECO:0000256" key="1">
    <source>
        <dbReference type="ARBA" id="ARBA00007429"/>
    </source>
</evidence>
<dbReference type="GO" id="GO:0000132">
    <property type="term" value="P:establishment of mitotic spindle orientation"/>
    <property type="evidence" value="ECO:0007669"/>
    <property type="project" value="TreeGrafter"/>
</dbReference>
<comment type="similarity">
    <text evidence="1">Belongs to the nudE family.</text>
</comment>
<dbReference type="InterPro" id="IPR033494">
    <property type="entry name" value="NUDE"/>
</dbReference>
<dbReference type="GO" id="GO:0007059">
    <property type="term" value="P:chromosome segregation"/>
    <property type="evidence" value="ECO:0007669"/>
    <property type="project" value="TreeGrafter"/>
</dbReference>
<evidence type="ECO:0000313" key="5">
    <source>
        <dbReference type="Proteomes" id="UP000692954"/>
    </source>
</evidence>
<evidence type="ECO:0000313" key="4">
    <source>
        <dbReference type="EMBL" id="CAD8089535.1"/>
    </source>
</evidence>
<comment type="caution">
    <text evidence="4">The sequence shown here is derived from an EMBL/GenBank/DDBJ whole genome shotgun (WGS) entry which is preliminary data.</text>
</comment>
<dbReference type="OrthoDB" id="5877028at2759"/>
<dbReference type="GO" id="GO:0008017">
    <property type="term" value="F:microtubule binding"/>
    <property type="evidence" value="ECO:0007669"/>
    <property type="project" value="InterPro"/>
</dbReference>
<feature type="coiled-coil region" evidence="3">
    <location>
        <begin position="3"/>
        <end position="172"/>
    </location>
</feature>
<dbReference type="PANTHER" id="PTHR10921">
    <property type="entry name" value="NUCLEAR DISTRIBUTION PROTEIN NUDE HOMOLOG 1"/>
    <property type="match status" value="1"/>
</dbReference>
<evidence type="ECO:0000256" key="2">
    <source>
        <dbReference type="ARBA" id="ARBA00023054"/>
    </source>
</evidence>
<gene>
    <name evidence="4" type="ORF">PSON_ATCC_30995.1.T0540170</name>
</gene>
<accession>A0A8S1NKJ4</accession>
<dbReference type="GO" id="GO:0000776">
    <property type="term" value="C:kinetochore"/>
    <property type="evidence" value="ECO:0007669"/>
    <property type="project" value="TreeGrafter"/>
</dbReference>
<dbReference type="EMBL" id="CAJJDN010000054">
    <property type="protein sequence ID" value="CAD8089535.1"/>
    <property type="molecule type" value="Genomic_DNA"/>
</dbReference>
<dbReference type="GO" id="GO:0051642">
    <property type="term" value="P:centrosome localization"/>
    <property type="evidence" value="ECO:0007669"/>
    <property type="project" value="TreeGrafter"/>
</dbReference>
<sequence length="224" mass="26146">MNYKQLYEEMAQKYQQMEEEYNQFVEESQALEDQQQKNIESLNKQLAQTQNSLLQQKEETQKARNELQSIQNQLEKQLNKKEAQIVELQKTLQTYKMQVIDLEVDQDLNNSKIRQLEETNKDLEVKLDRVLEQLALAHTDLDANKAQSQEDIERLKQKLKENEDELTAAKSSKIHITTTPEIVKMPKIDSLRANAAGFNKSLTLIQALIKDLDDKMSLIRNQKS</sequence>
<proteinExistence type="inferred from homology"/>
<dbReference type="GO" id="GO:0007020">
    <property type="term" value="P:microtubule nucleation"/>
    <property type="evidence" value="ECO:0007669"/>
    <property type="project" value="TreeGrafter"/>
</dbReference>
<reference evidence="4" key="1">
    <citation type="submission" date="2021-01" db="EMBL/GenBank/DDBJ databases">
        <authorList>
            <consortium name="Genoscope - CEA"/>
            <person name="William W."/>
        </authorList>
    </citation>
    <scope>NUCLEOTIDE SEQUENCE</scope>
</reference>
<dbReference type="PANTHER" id="PTHR10921:SF1">
    <property type="entry name" value="NUCLEAR DISTRIBUTION PROTEIN NUDE HOMOLOG"/>
    <property type="match status" value="1"/>
</dbReference>
<dbReference type="Proteomes" id="UP000692954">
    <property type="component" value="Unassembled WGS sequence"/>
</dbReference>